<gene>
    <name evidence="2" type="ORF">Psuf_066560</name>
</gene>
<dbReference type="AlphaFoldDB" id="A0A6F8YTN5"/>
<protein>
    <submittedName>
        <fullName evidence="2">Uncharacterized protein</fullName>
    </submittedName>
</protein>
<sequence>MKWRRGLCAAGLAVVIGVTGAARPAHAAESGRRAPDMQAQVFGFDWVGAAILVAGLAVGGGGGGGGLDAAVQEIKAAVDQAKNDIIAHTDAIAAAEVKACVRANTIEFTNINSLPPPVLILWAQSATSCATLASAYLQAMDSKPSIDELGFVLGPIYAIAVSARAKAGLVNGLDILRQEQIRGYEAVAAKLVAECTHRWEKDDNPRYIYPVYITCTVYPGKVGEQTVLKGWPPGRPEPPISYTIANQRADELSSRSIANDALPRLRAGAWP</sequence>
<evidence type="ECO:0000313" key="2">
    <source>
        <dbReference type="EMBL" id="BCB89343.1"/>
    </source>
</evidence>
<evidence type="ECO:0000313" key="3">
    <source>
        <dbReference type="Proteomes" id="UP000503011"/>
    </source>
</evidence>
<feature type="signal peptide" evidence="1">
    <location>
        <begin position="1"/>
        <end position="27"/>
    </location>
</feature>
<proteinExistence type="predicted"/>
<keyword evidence="3" id="KW-1185">Reference proteome</keyword>
<accession>A0A6F8YTN5</accession>
<name>A0A6F8YTN5_9ACTN</name>
<dbReference type="Proteomes" id="UP000503011">
    <property type="component" value="Chromosome"/>
</dbReference>
<dbReference type="RefSeq" id="WP_173161191.1">
    <property type="nucleotide sequence ID" value="NZ_AP022871.1"/>
</dbReference>
<feature type="chain" id="PRO_5026001984" evidence="1">
    <location>
        <begin position="28"/>
        <end position="271"/>
    </location>
</feature>
<keyword evidence="1" id="KW-0732">Signal</keyword>
<dbReference type="EMBL" id="AP022871">
    <property type="protein sequence ID" value="BCB89343.1"/>
    <property type="molecule type" value="Genomic_DNA"/>
</dbReference>
<dbReference type="KEGG" id="psuu:Psuf_066560"/>
<evidence type="ECO:0000256" key="1">
    <source>
        <dbReference type="SAM" id="SignalP"/>
    </source>
</evidence>
<reference evidence="2 3" key="2">
    <citation type="submission" date="2020-03" db="EMBL/GenBank/DDBJ databases">
        <authorList>
            <person name="Ichikawa N."/>
            <person name="Kimura A."/>
            <person name="Kitahashi Y."/>
            <person name="Uohara A."/>
        </authorList>
    </citation>
    <scope>NUCLEOTIDE SEQUENCE [LARGE SCALE GENOMIC DNA]</scope>
    <source>
        <strain evidence="2 3">NBRC 105367</strain>
    </source>
</reference>
<organism evidence="2 3">
    <name type="scientific">Phytohabitans suffuscus</name>
    <dbReference type="NCBI Taxonomy" id="624315"/>
    <lineage>
        <taxon>Bacteria</taxon>
        <taxon>Bacillati</taxon>
        <taxon>Actinomycetota</taxon>
        <taxon>Actinomycetes</taxon>
        <taxon>Micromonosporales</taxon>
        <taxon>Micromonosporaceae</taxon>
    </lineage>
</organism>
<reference evidence="2 3" key="1">
    <citation type="submission" date="2020-03" db="EMBL/GenBank/DDBJ databases">
        <title>Whole genome shotgun sequence of Phytohabitans suffuscus NBRC 105367.</title>
        <authorList>
            <person name="Komaki H."/>
            <person name="Tamura T."/>
        </authorList>
    </citation>
    <scope>NUCLEOTIDE SEQUENCE [LARGE SCALE GENOMIC DNA]</scope>
    <source>
        <strain evidence="2 3">NBRC 105367</strain>
    </source>
</reference>